<dbReference type="HOGENOM" id="CLU_020880_2_2_1"/>
<dbReference type="CDD" id="cd07061">
    <property type="entry name" value="HP_HAP_like"/>
    <property type="match status" value="1"/>
</dbReference>
<name>F8P4X1_SERL9</name>
<proteinExistence type="predicted"/>
<keyword evidence="1" id="KW-0378">Hydrolase</keyword>
<protein>
    <recommendedName>
        <fullName evidence="3">Phosphoglycerate mutase-like protein</fullName>
    </recommendedName>
</protein>
<dbReference type="KEGG" id="sla:SERLADRAFT_451672"/>
<organism>
    <name type="scientific">Serpula lacrymans var. lacrymans (strain S7.9)</name>
    <name type="common">Dry rot fungus</name>
    <dbReference type="NCBI Taxonomy" id="578457"/>
    <lineage>
        <taxon>Eukaryota</taxon>
        <taxon>Fungi</taxon>
        <taxon>Dikarya</taxon>
        <taxon>Basidiomycota</taxon>
        <taxon>Agaricomycotina</taxon>
        <taxon>Agaricomycetes</taxon>
        <taxon>Agaricomycetidae</taxon>
        <taxon>Boletales</taxon>
        <taxon>Coniophorineae</taxon>
        <taxon>Serpulaceae</taxon>
        <taxon>Serpula</taxon>
    </lineage>
</organism>
<dbReference type="PANTHER" id="PTHR20963">
    <property type="entry name" value="MULTIPLE INOSITOL POLYPHOSPHATE PHOSPHATASE-RELATED"/>
    <property type="match status" value="1"/>
</dbReference>
<dbReference type="PANTHER" id="PTHR20963:SF42">
    <property type="entry name" value="PHOSPHOGLYCERATE MUTASE-LIKE PROTEIN"/>
    <property type="match status" value="1"/>
</dbReference>
<dbReference type="InterPro" id="IPR000560">
    <property type="entry name" value="His_Pase_clade-2"/>
</dbReference>
<dbReference type="OrthoDB" id="6509975at2759"/>
<dbReference type="RefSeq" id="XP_007321444.1">
    <property type="nucleotide sequence ID" value="XM_007321382.1"/>
</dbReference>
<evidence type="ECO:0000256" key="1">
    <source>
        <dbReference type="ARBA" id="ARBA00022801"/>
    </source>
</evidence>
<sequence length="576" mass="62970">MTFLPCCCFCPSCLKTIQGVSIRGSLFDPSQTHQNISHDNTIHALASGDVGSPEWHQYPPASPTNAFPDIFPTDVGYAGATRPGAEPGLVATAPSVPIHTGAPQLAVPSRLPKAKGPFPGAKKHFDMFQSWGSLSPWYSIERGHFGVDSGPEAPESCRITGLHLLHRHGARNPADYKPGSGPGGLAFRLHANATSLKATGPLSFLNEWTYKLGQEGLSAYGRAQLFDLGVSMRMKYGFLLNNFTESNTIPVFRTTSQTRMLASAQNFALGFFGFPYDGQYQQVVTIEAPQFNNTLAPFETCANNNVPSKGYRGSSYVQAWTDRYLKDAVHRLQRHLHGYTLTVNDVYAMQESCAYETVVLGYSKFCELFTEKEWEGFDYAADLKFWYGVAFGSPVAKAQGVGYVQELVSRLTETPLETHNSSTNATMHNPVQFPLGNSLYVDATHETVILNVITALNLSSFAKTGPLPSSHIPSRRTFRSSELAPFATNIQFQLLCCDSKPERQIRVIINDGVVPLTGVGACSKQKDGMCAVSTFVEAQKETIRTKGWAYACSGEWDVPAGPAWETTTGEPPVMEE</sequence>
<dbReference type="GeneID" id="18816760"/>
<dbReference type="InterPro" id="IPR029033">
    <property type="entry name" value="His_PPase_superfam"/>
</dbReference>
<dbReference type="SUPFAM" id="SSF53254">
    <property type="entry name" value="Phosphoglycerate mutase-like"/>
    <property type="match status" value="1"/>
</dbReference>
<gene>
    <name evidence="2" type="ORF">SERLADRAFT_451672</name>
</gene>
<dbReference type="Proteomes" id="UP000008064">
    <property type="component" value="Unassembled WGS sequence"/>
</dbReference>
<dbReference type="InterPro" id="IPR033379">
    <property type="entry name" value="Acid_Pase_AS"/>
</dbReference>
<accession>F8P4X1</accession>
<dbReference type="AlphaFoldDB" id="F8P4X1"/>
<dbReference type="GO" id="GO:0003993">
    <property type="term" value="F:acid phosphatase activity"/>
    <property type="evidence" value="ECO:0007669"/>
    <property type="project" value="TreeGrafter"/>
</dbReference>
<evidence type="ECO:0000313" key="2">
    <source>
        <dbReference type="EMBL" id="EGO21658.1"/>
    </source>
</evidence>
<dbReference type="EMBL" id="GL945438">
    <property type="protein sequence ID" value="EGO21658.1"/>
    <property type="molecule type" value="Genomic_DNA"/>
</dbReference>
<dbReference type="Pfam" id="PF00328">
    <property type="entry name" value="His_Phos_2"/>
    <property type="match status" value="1"/>
</dbReference>
<reference evidence="2" key="1">
    <citation type="submission" date="2011-04" db="EMBL/GenBank/DDBJ databases">
        <title>Evolution of plant cell wall degrading machinery underlies the functional diversity of forest fungi.</title>
        <authorList>
            <consortium name="US DOE Joint Genome Institute (JGI-PGF)"/>
            <person name="Eastwood D.C."/>
            <person name="Floudas D."/>
            <person name="Binder M."/>
            <person name="Majcherczyk A."/>
            <person name="Schneider P."/>
            <person name="Aerts A."/>
            <person name="Asiegbu F.O."/>
            <person name="Baker S.E."/>
            <person name="Barry K."/>
            <person name="Bendiksby M."/>
            <person name="Blumentritt M."/>
            <person name="Coutinho P.M."/>
            <person name="Cullen D."/>
            <person name="Cullen D."/>
            <person name="Gathman A."/>
            <person name="Goodell B."/>
            <person name="Henrissat B."/>
            <person name="Ihrmark K."/>
            <person name="Kauserud H."/>
            <person name="Kohler A."/>
            <person name="LaButti K."/>
            <person name="Lapidus A."/>
            <person name="Lavin J.L."/>
            <person name="Lee Y.-H."/>
            <person name="Lindquist E."/>
            <person name="Lilly W."/>
            <person name="Lucas S."/>
            <person name="Morin E."/>
            <person name="Murat C."/>
            <person name="Oguiza J.A."/>
            <person name="Park J."/>
            <person name="Pisabarro A.G."/>
            <person name="Riley R."/>
            <person name="Rosling A."/>
            <person name="Salamov A."/>
            <person name="Schmidt O."/>
            <person name="Schmutz J."/>
            <person name="Skrede I."/>
            <person name="Stenlid J."/>
            <person name="Wiebenga A."/>
            <person name="Xie X."/>
            <person name="Kues U."/>
            <person name="Hibbett D.S."/>
            <person name="Hoffmeister D."/>
            <person name="Hogberg N."/>
            <person name="Martin F."/>
            <person name="Grigoriev I.V."/>
            <person name="Watkinson S.C."/>
        </authorList>
    </citation>
    <scope>NUCLEOTIDE SEQUENCE</scope>
    <source>
        <strain evidence="2">S7.9</strain>
    </source>
</reference>
<evidence type="ECO:0008006" key="3">
    <source>
        <dbReference type="Google" id="ProtNLM"/>
    </source>
</evidence>
<dbReference type="Gene3D" id="3.40.50.1240">
    <property type="entry name" value="Phosphoglycerate mutase-like"/>
    <property type="match status" value="1"/>
</dbReference>
<dbReference type="PROSITE" id="PS00616">
    <property type="entry name" value="HIS_ACID_PHOSPHAT_1"/>
    <property type="match status" value="1"/>
</dbReference>